<evidence type="ECO:0000256" key="3">
    <source>
        <dbReference type="ARBA" id="ARBA00022692"/>
    </source>
</evidence>
<evidence type="ECO:0000313" key="7">
    <source>
        <dbReference type="EMBL" id="AKJ69237.1"/>
    </source>
</evidence>
<sequence>MAVFLGIALTCGLGVWQLQRAHERLARQARIDQWADAAPIQVGRAPLSLSAVAYHRVRVVGRFLPERAVYLDNRPHNGLPGFYVVMPLEIDGSGAPRYVLVNRGWLPRDLRDRTAIMPYPTPVGLVEVEGIARANPSRAFELGNGSPPGAAIRQNLDVAAYEKETGLTLQPFVIMQTSPLNDHLIRDWPKPTMDVARNYGYAAQWFGLALVLLLMSLRMAYKRGRAVIRSAEKTPNE</sequence>
<dbReference type="KEGG" id="ptx:ABW99_14485"/>
<keyword evidence="5 6" id="KW-0472">Membrane</keyword>
<protein>
    <recommendedName>
        <fullName evidence="6">SURF1-like protein</fullName>
    </recommendedName>
</protein>
<comment type="caution">
    <text evidence="6">Lacks conserved residue(s) required for the propagation of feature annotation.</text>
</comment>
<dbReference type="PANTHER" id="PTHR23427">
    <property type="entry name" value="SURFEIT LOCUS PROTEIN"/>
    <property type="match status" value="1"/>
</dbReference>
<feature type="transmembrane region" description="Helical" evidence="6">
    <location>
        <begin position="199"/>
        <end position="221"/>
    </location>
</feature>
<dbReference type="AlphaFoldDB" id="A0A0G3EV40"/>
<evidence type="ECO:0000256" key="1">
    <source>
        <dbReference type="ARBA" id="ARBA00004370"/>
    </source>
</evidence>
<dbReference type="RefSeq" id="WP_047215134.1">
    <property type="nucleotide sequence ID" value="NZ_CP011568.3"/>
</dbReference>
<dbReference type="Proteomes" id="UP000036700">
    <property type="component" value="Chromosome"/>
</dbReference>
<comment type="subcellular location">
    <subcellularLocation>
        <location evidence="6">Cell membrane</location>
        <topology evidence="6">Multi-pass membrane protein</topology>
    </subcellularLocation>
    <subcellularLocation>
        <location evidence="1">Membrane</location>
    </subcellularLocation>
</comment>
<dbReference type="CDD" id="cd06662">
    <property type="entry name" value="SURF1"/>
    <property type="match status" value="1"/>
</dbReference>
<dbReference type="PANTHER" id="PTHR23427:SF2">
    <property type="entry name" value="SURFEIT LOCUS PROTEIN 1"/>
    <property type="match status" value="1"/>
</dbReference>
<dbReference type="STRING" id="445709.ABW99_14485"/>
<evidence type="ECO:0000256" key="6">
    <source>
        <dbReference type="RuleBase" id="RU363076"/>
    </source>
</evidence>
<reference evidence="8" key="1">
    <citation type="submission" date="2015-06" db="EMBL/GenBank/DDBJ databases">
        <authorList>
            <person name="Lim Y.L."/>
            <person name="Ee R."/>
            <person name="Yong D."/>
            <person name="How K.Y."/>
            <person name="Yin W.F."/>
            <person name="Chan K.G."/>
        </authorList>
    </citation>
    <scope>NUCLEOTIDE SEQUENCE [LARGE SCALE GENOMIC DNA]</scope>
    <source>
        <strain evidence="8">DSM 25325</strain>
    </source>
</reference>
<name>A0A0G3EV40_9BURK</name>
<evidence type="ECO:0000256" key="5">
    <source>
        <dbReference type="ARBA" id="ARBA00023136"/>
    </source>
</evidence>
<dbReference type="GO" id="GO:0005886">
    <property type="term" value="C:plasma membrane"/>
    <property type="evidence" value="ECO:0007669"/>
    <property type="project" value="UniProtKB-SubCell"/>
</dbReference>
<keyword evidence="3 6" id="KW-0812">Transmembrane</keyword>
<keyword evidence="6" id="KW-1003">Cell membrane</keyword>
<keyword evidence="8" id="KW-1185">Reference proteome</keyword>
<dbReference type="PROSITE" id="PS50895">
    <property type="entry name" value="SURF1"/>
    <property type="match status" value="1"/>
</dbReference>
<proteinExistence type="inferred from homology"/>
<dbReference type="OrthoDB" id="9789940at2"/>
<dbReference type="InterPro" id="IPR002994">
    <property type="entry name" value="Surf1/Shy1"/>
</dbReference>
<accession>A0A0G3EV40</accession>
<evidence type="ECO:0000256" key="2">
    <source>
        <dbReference type="ARBA" id="ARBA00007165"/>
    </source>
</evidence>
<dbReference type="InterPro" id="IPR045214">
    <property type="entry name" value="Surf1/Surf4"/>
</dbReference>
<gene>
    <name evidence="7" type="ORF">ABW99_14485</name>
</gene>
<evidence type="ECO:0000313" key="8">
    <source>
        <dbReference type="Proteomes" id="UP000036700"/>
    </source>
</evidence>
<dbReference type="EMBL" id="CP011568">
    <property type="protein sequence ID" value="AKJ69237.1"/>
    <property type="molecule type" value="Genomic_DNA"/>
</dbReference>
<organism evidence="7 8">
    <name type="scientific">Pandoraea thiooxydans</name>
    <dbReference type="NCBI Taxonomy" id="445709"/>
    <lineage>
        <taxon>Bacteria</taxon>
        <taxon>Pseudomonadati</taxon>
        <taxon>Pseudomonadota</taxon>
        <taxon>Betaproteobacteria</taxon>
        <taxon>Burkholderiales</taxon>
        <taxon>Burkholderiaceae</taxon>
        <taxon>Pandoraea</taxon>
    </lineage>
</organism>
<evidence type="ECO:0000256" key="4">
    <source>
        <dbReference type="ARBA" id="ARBA00022989"/>
    </source>
</evidence>
<dbReference type="PATRIC" id="fig|445709.3.peg.3069"/>
<comment type="similarity">
    <text evidence="2 6">Belongs to the SURF1 family.</text>
</comment>
<keyword evidence="4 6" id="KW-1133">Transmembrane helix</keyword>
<dbReference type="Pfam" id="PF02104">
    <property type="entry name" value="SURF1"/>
    <property type="match status" value="1"/>
</dbReference>